<comment type="caution">
    <text evidence="2">The sequence shown here is derived from an EMBL/GenBank/DDBJ whole genome shotgun (WGS) entry which is preliminary data.</text>
</comment>
<dbReference type="Proteomes" id="UP000814176">
    <property type="component" value="Unassembled WGS sequence"/>
</dbReference>
<protein>
    <submittedName>
        <fullName evidence="2">Uncharacterized protein</fullName>
    </submittedName>
</protein>
<sequence>MALSRKPLTTYSRRSRARTTGKNRAQQSSPLEQLPADQEDVTMTEMTRRMQKRSRRTASTTDDDPHTGDELQIVKRAKNDAAKDSGDDEPSPALLVAPPALRAHTVGQIPSQLQAPEILFCTPHPSFCSEDAMIPSSAARSVRSDKEEFSPLPAARRMLFRTSSRNLKENCDRALGSPFSSRPGSRAASPSAAMMKGRIRKPSHHVKSRTLSAPLDPARLAHAAHGLLATAADNVAGGHLAIQAKQEKHGNSLHHRTGSYPTASSVQVVDDWLAHPTVLPLGGGAILEPSPDHASFFLDAPNESSTPPRKRRATTGGMRI</sequence>
<feature type="non-terminal residue" evidence="2">
    <location>
        <position position="320"/>
    </location>
</feature>
<feature type="compositionally biased region" description="Basic residues" evidence="1">
    <location>
        <begin position="197"/>
        <end position="208"/>
    </location>
</feature>
<proteinExistence type="predicted"/>
<keyword evidence="3" id="KW-1185">Reference proteome</keyword>
<dbReference type="EMBL" id="JADCUA010000005">
    <property type="protein sequence ID" value="KAH9840076.1"/>
    <property type="molecule type" value="Genomic_DNA"/>
</dbReference>
<name>A0ABQ8KP35_9APHY</name>
<evidence type="ECO:0000256" key="1">
    <source>
        <dbReference type="SAM" id="MobiDB-lite"/>
    </source>
</evidence>
<reference evidence="2 3" key="1">
    <citation type="journal article" date="2021" name="Environ. Microbiol.">
        <title>Gene family expansions and transcriptome signatures uncover fungal adaptations to wood decay.</title>
        <authorList>
            <person name="Hage H."/>
            <person name="Miyauchi S."/>
            <person name="Viragh M."/>
            <person name="Drula E."/>
            <person name="Min B."/>
            <person name="Chaduli D."/>
            <person name="Navarro D."/>
            <person name="Favel A."/>
            <person name="Norest M."/>
            <person name="Lesage-Meessen L."/>
            <person name="Balint B."/>
            <person name="Merenyi Z."/>
            <person name="de Eugenio L."/>
            <person name="Morin E."/>
            <person name="Martinez A.T."/>
            <person name="Baldrian P."/>
            <person name="Stursova M."/>
            <person name="Martinez M.J."/>
            <person name="Novotny C."/>
            <person name="Magnuson J.K."/>
            <person name="Spatafora J.W."/>
            <person name="Maurice S."/>
            <person name="Pangilinan J."/>
            <person name="Andreopoulos W."/>
            <person name="LaButti K."/>
            <person name="Hundley H."/>
            <person name="Na H."/>
            <person name="Kuo A."/>
            <person name="Barry K."/>
            <person name="Lipzen A."/>
            <person name="Henrissat B."/>
            <person name="Riley R."/>
            <person name="Ahrendt S."/>
            <person name="Nagy L.G."/>
            <person name="Grigoriev I.V."/>
            <person name="Martin F."/>
            <person name="Rosso M.N."/>
        </authorList>
    </citation>
    <scope>NUCLEOTIDE SEQUENCE [LARGE SCALE GENOMIC DNA]</scope>
    <source>
        <strain evidence="2 3">CIRM-BRFM 1785</strain>
    </source>
</reference>
<gene>
    <name evidence="2" type="ORF">C8Q71DRAFT_745695</name>
</gene>
<dbReference type="GeneID" id="72003754"/>
<feature type="region of interest" description="Disordered" evidence="1">
    <location>
        <begin position="172"/>
        <end position="209"/>
    </location>
</feature>
<evidence type="ECO:0000313" key="2">
    <source>
        <dbReference type="EMBL" id="KAH9840076.1"/>
    </source>
</evidence>
<feature type="region of interest" description="Disordered" evidence="1">
    <location>
        <begin position="299"/>
        <end position="320"/>
    </location>
</feature>
<feature type="compositionally biased region" description="Basic and acidic residues" evidence="1">
    <location>
        <begin position="63"/>
        <end position="85"/>
    </location>
</feature>
<dbReference type="RefSeq" id="XP_047781726.1">
    <property type="nucleotide sequence ID" value="XM_047923022.1"/>
</dbReference>
<feature type="compositionally biased region" description="Low complexity" evidence="1">
    <location>
        <begin position="176"/>
        <end position="193"/>
    </location>
</feature>
<evidence type="ECO:0000313" key="3">
    <source>
        <dbReference type="Proteomes" id="UP000814176"/>
    </source>
</evidence>
<organism evidence="2 3">
    <name type="scientific">Rhodofomes roseus</name>
    <dbReference type="NCBI Taxonomy" id="34475"/>
    <lineage>
        <taxon>Eukaryota</taxon>
        <taxon>Fungi</taxon>
        <taxon>Dikarya</taxon>
        <taxon>Basidiomycota</taxon>
        <taxon>Agaricomycotina</taxon>
        <taxon>Agaricomycetes</taxon>
        <taxon>Polyporales</taxon>
        <taxon>Rhodofomes</taxon>
    </lineage>
</organism>
<accession>A0ABQ8KP35</accession>
<feature type="region of interest" description="Disordered" evidence="1">
    <location>
        <begin position="1"/>
        <end position="94"/>
    </location>
</feature>
<feature type="compositionally biased region" description="Polar residues" evidence="1">
    <location>
        <begin position="22"/>
        <end position="31"/>
    </location>
</feature>